<dbReference type="InterPro" id="IPR043760">
    <property type="entry name" value="PycTM_dom"/>
</dbReference>
<sequence>MNIVKPGAHMDHMLRTTRLHHVQLSNMADVKANMMLTISSVLITLSVPYTMKPELKWAALILIAFCFSTIILAAYAVMPKLPFSIKSGQRPDITNPFFNILFFGDFVRLEYDEYEAAMEDVLNGHTLTYRAQVRELYTLGIFLATKKYRFVRLAYMSFISGLFASGSVLVLLSQ</sequence>
<evidence type="ECO:0000256" key="2">
    <source>
        <dbReference type="ARBA" id="ARBA00022475"/>
    </source>
</evidence>
<comment type="subcellular location">
    <subcellularLocation>
        <location evidence="1">Cell membrane</location>
    </subcellularLocation>
</comment>
<dbReference type="Pfam" id="PF18967">
    <property type="entry name" value="PycTM"/>
    <property type="match status" value="1"/>
</dbReference>
<evidence type="ECO:0000256" key="1">
    <source>
        <dbReference type="ARBA" id="ARBA00004236"/>
    </source>
</evidence>
<keyword evidence="6" id="KW-0051">Antiviral defense</keyword>
<evidence type="ECO:0000256" key="5">
    <source>
        <dbReference type="ARBA" id="ARBA00022989"/>
    </source>
</evidence>
<proteinExistence type="predicted"/>
<evidence type="ECO:0000313" key="11">
    <source>
        <dbReference type="Proteomes" id="UP000605201"/>
    </source>
</evidence>
<keyword evidence="7 8" id="KW-0472">Membrane</keyword>
<protein>
    <recommendedName>
        <fullName evidence="9">Pycsar effector protein domain-containing protein</fullName>
    </recommendedName>
</protein>
<feature type="transmembrane region" description="Helical" evidence="8">
    <location>
        <begin position="57"/>
        <end position="77"/>
    </location>
</feature>
<keyword evidence="2" id="KW-1003">Cell membrane</keyword>
<evidence type="ECO:0000256" key="4">
    <source>
        <dbReference type="ARBA" id="ARBA00022741"/>
    </source>
</evidence>
<evidence type="ECO:0000256" key="7">
    <source>
        <dbReference type="ARBA" id="ARBA00023136"/>
    </source>
</evidence>
<keyword evidence="4" id="KW-0547">Nucleotide-binding</keyword>
<feature type="domain" description="Pycsar effector protein" evidence="9">
    <location>
        <begin position="12"/>
        <end position="171"/>
    </location>
</feature>
<keyword evidence="3 8" id="KW-0812">Transmembrane</keyword>
<dbReference type="EMBL" id="JACNIG010000090">
    <property type="protein sequence ID" value="MBC8430857.1"/>
    <property type="molecule type" value="Genomic_DNA"/>
</dbReference>
<dbReference type="Proteomes" id="UP000605201">
    <property type="component" value="Unassembled WGS sequence"/>
</dbReference>
<comment type="caution">
    <text evidence="10">The sequence shown here is derived from an EMBL/GenBank/DDBJ whole genome shotgun (WGS) entry which is preliminary data.</text>
</comment>
<dbReference type="GO" id="GO:0005886">
    <property type="term" value="C:plasma membrane"/>
    <property type="evidence" value="ECO:0007669"/>
    <property type="project" value="UniProtKB-SubCell"/>
</dbReference>
<organism evidence="10 11">
    <name type="scientific">Candidatus Desulfatibia vada</name>
    <dbReference type="NCBI Taxonomy" id="2841696"/>
    <lineage>
        <taxon>Bacteria</taxon>
        <taxon>Pseudomonadati</taxon>
        <taxon>Thermodesulfobacteriota</taxon>
        <taxon>Desulfobacteria</taxon>
        <taxon>Desulfobacterales</taxon>
        <taxon>Desulfobacterales incertae sedis</taxon>
        <taxon>Candidatus Desulfatibia</taxon>
    </lineage>
</organism>
<dbReference type="GO" id="GO:0000166">
    <property type="term" value="F:nucleotide binding"/>
    <property type="evidence" value="ECO:0007669"/>
    <property type="project" value="UniProtKB-KW"/>
</dbReference>
<evidence type="ECO:0000256" key="6">
    <source>
        <dbReference type="ARBA" id="ARBA00023118"/>
    </source>
</evidence>
<evidence type="ECO:0000256" key="8">
    <source>
        <dbReference type="SAM" id="Phobius"/>
    </source>
</evidence>
<gene>
    <name evidence="10" type="ORF">H8D96_02955</name>
</gene>
<accession>A0A8J6P061</accession>
<evidence type="ECO:0000313" key="10">
    <source>
        <dbReference type="EMBL" id="MBC8430857.1"/>
    </source>
</evidence>
<name>A0A8J6P061_9BACT</name>
<evidence type="ECO:0000256" key="3">
    <source>
        <dbReference type="ARBA" id="ARBA00022692"/>
    </source>
</evidence>
<evidence type="ECO:0000259" key="9">
    <source>
        <dbReference type="Pfam" id="PF18967"/>
    </source>
</evidence>
<dbReference type="AlphaFoldDB" id="A0A8J6P061"/>
<feature type="transmembrane region" description="Helical" evidence="8">
    <location>
        <begin position="153"/>
        <end position="172"/>
    </location>
</feature>
<reference evidence="10 11" key="1">
    <citation type="submission" date="2020-08" db="EMBL/GenBank/DDBJ databases">
        <title>Bridging the membrane lipid divide: bacteria of the FCB group superphylum have the potential to synthesize archaeal ether lipids.</title>
        <authorList>
            <person name="Villanueva L."/>
            <person name="Von Meijenfeldt F.A.B."/>
            <person name="Westbye A.B."/>
            <person name="Yadav S."/>
            <person name="Hopmans E.C."/>
            <person name="Dutilh B.E."/>
            <person name="Sinninghe Damste J.S."/>
        </authorList>
    </citation>
    <scope>NUCLEOTIDE SEQUENCE [LARGE SCALE GENOMIC DNA]</scope>
    <source>
        <strain evidence="10">NIOZ-UU17</strain>
    </source>
</reference>
<keyword evidence="5 8" id="KW-1133">Transmembrane helix</keyword>
<dbReference type="GO" id="GO:0051607">
    <property type="term" value="P:defense response to virus"/>
    <property type="evidence" value="ECO:0007669"/>
    <property type="project" value="UniProtKB-KW"/>
</dbReference>